<keyword evidence="2" id="KW-1185">Reference proteome</keyword>
<dbReference type="Proteomes" id="UP000321490">
    <property type="component" value="Unassembled WGS sequence"/>
</dbReference>
<proteinExistence type="predicted"/>
<gene>
    <name evidence="1" type="ORF">JD78_01708</name>
</gene>
<dbReference type="AlphaFoldDB" id="A0A562IR25"/>
<organism evidence="1 2">
    <name type="scientific">Modestobacter roseus</name>
    <dbReference type="NCBI Taxonomy" id="1181884"/>
    <lineage>
        <taxon>Bacteria</taxon>
        <taxon>Bacillati</taxon>
        <taxon>Actinomycetota</taxon>
        <taxon>Actinomycetes</taxon>
        <taxon>Geodermatophilales</taxon>
        <taxon>Geodermatophilaceae</taxon>
        <taxon>Modestobacter</taxon>
    </lineage>
</organism>
<protein>
    <submittedName>
        <fullName evidence="1">Uncharacterized protein</fullName>
    </submittedName>
</protein>
<sequence length="291" mass="30313">MEGVFDATSFGPASFGPDFMALLAREVLRERAGALIAEACAWAVGLSDQPHHLRVRGRVVTTGLTIGARAITGQPLSGEEDGRLELGDARPGSFQDALNAVTADGTLIAERFDREVVEPFALETCVLAAERARDTRAAAWAELLDELGEDGRDLVEVVRVGEWEAPLRIDAEHLVLAAIGSAPLVQVEAEGLPLSLVRAAEAVTRAAAPAPPAPDPARDDLAGALFLAEAAVRESGLTLPVPPAQADRLLELLLAEGLLPEEVPTLLASLPVEPATAAEVRATVATLGSGA</sequence>
<accession>A0A562IR25</accession>
<comment type="caution">
    <text evidence="1">The sequence shown here is derived from an EMBL/GenBank/DDBJ whole genome shotgun (WGS) entry which is preliminary data.</text>
</comment>
<dbReference type="EMBL" id="VLKF01000001">
    <property type="protein sequence ID" value="TWH73185.1"/>
    <property type="molecule type" value="Genomic_DNA"/>
</dbReference>
<evidence type="ECO:0000313" key="1">
    <source>
        <dbReference type="EMBL" id="TWH73185.1"/>
    </source>
</evidence>
<reference evidence="1 2" key="1">
    <citation type="submission" date="2019-07" db="EMBL/GenBank/DDBJ databases">
        <title>R&amp;d 2014.</title>
        <authorList>
            <person name="Klenk H.-P."/>
        </authorList>
    </citation>
    <scope>NUCLEOTIDE SEQUENCE [LARGE SCALE GENOMIC DNA]</scope>
    <source>
        <strain evidence="1 2">DSM 45764</strain>
    </source>
</reference>
<name>A0A562IR25_9ACTN</name>
<evidence type="ECO:0000313" key="2">
    <source>
        <dbReference type="Proteomes" id="UP000321490"/>
    </source>
</evidence>